<dbReference type="Proteomes" id="UP000029734">
    <property type="component" value="Unassembled WGS sequence"/>
</dbReference>
<dbReference type="InterPro" id="IPR012854">
    <property type="entry name" value="Cu_amine_oxidase-like_N"/>
</dbReference>
<reference evidence="4 5" key="1">
    <citation type="submission" date="2014-08" db="EMBL/GenBank/DDBJ databases">
        <authorList>
            <person name="den Bakker H.C."/>
        </authorList>
    </citation>
    <scope>NUCLEOTIDE SEQUENCE [LARGE SCALE GENOMIC DNA]</scope>
    <source>
        <strain evidence="4 5">DSM 18334</strain>
    </source>
</reference>
<keyword evidence="4" id="KW-0240">DNA-directed RNA polymerase</keyword>
<feature type="chain" id="PRO_5039580834" evidence="2">
    <location>
        <begin position="21"/>
        <end position="726"/>
    </location>
</feature>
<feature type="compositionally biased region" description="Low complexity" evidence="1">
    <location>
        <begin position="33"/>
        <end position="52"/>
    </location>
</feature>
<feature type="signal peptide" evidence="2">
    <location>
        <begin position="1"/>
        <end position="20"/>
    </location>
</feature>
<organism evidence="4 5">
    <name type="scientific">Paenibacillus wynnii</name>
    <dbReference type="NCBI Taxonomy" id="268407"/>
    <lineage>
        <taxon>Bacteria</taxon>
        <taxon>Bacillati</taxon>
        <taxon>Bacillota</taxon>
        <taxon>Bacilli</taxon>
        <taxon>Bacillales</taxon>
        <taxon>Paenibacillaceae</taxon>
        <taxon>Paenibacillus</taxon>
    </lineage>
</organism>
<accession>A0A098M610</accession>
<proteinExistence type="predicted"/>
<evidence type="ECO:0000313" key="4">
    <source>
        <dbReference type="EMBL" id="KGE17999.1"/>
    </source>
</evidence>
<dbReference type="Gene3D" id="2.60.40.10">
    <property type="entry name" value="Immunoglobulins"/>
    <property type="match status" value="1"/>
</dbReference>
<comment type="caution">
    <text evidence="4">The sequence shown here is derived from an EMBL/GenBank/DDBJ whole genome shotgun (WGS) entry which is preliminary data.</text>
</comment>
<dbReference type="Gene3D" id="3.30.457.10">
    <property type="entry name" value="Copper amine oxidase-like, N-terminal domain"/>
    <property type="match status" value="1"/>
</dbReference>
<protein>
    <submittedName>
        <fullName evidence="4">DNA-directed RNA polymerase subunit beta</fullName>
    </submittedName>
</protein>
<dbReference type="OrthoDB" id="25008at2"/>
<dbReference type="AlphaFoldDB" id="A0A098M610"/>
<dbReference type="STRING" id="268407.PWYN_25995"/>
<evidence type="ECO:0000256" key="2">
    <source>
        <dbReference type="SAM" id="SignalP"/>
    </source>
</evidence>
<keyword evidence="4" id="KW-0804">Transcription</keyword>
<dbReference type="SUPFAM" id="SSF49299">
    <property type="entry name" value="PKD domain"/>
    <property type="match status" value="2"/>
</dbReference>
<dbReference type="EMBL" id="JQCR01000003">
    <property type="protein sequence ID" value="KGE17999.1"/>
    <property type="molecule type" value="Genomic_DNA"/>
</dbReference>
<evidence type="ECO:0000256" key="1">
    <source>
        <dbReference type="SAM" id="MobiDB-lite"/>
    </source>
</evidence>
<evidence type="ECO:0000259" key="3">
    <source>
        <dbReference type="Pfam" id="PF07833"/>
    </source>
</evidence>
<reference evidence="4 5" key="2">
    <citation type="submission" date="2014-10" db="EMBL/GenBank/DDBJ databases">
        <title>Comparative genomics of the Paenibacillus odorifer group.</title>
        <authorList>
            <person name="Tsai Y.-C."/>
            <person name="Martin N."/>
            <person name="Korlach J."/>
            <person name="Wiedmann M."/>
        </authorList>
    </citation>
    <scope>NUCLEOTIDE SEQUENCE [LARGE SCALE GENOMIC DNA]</scope>
    <source>
        <strain evidence="4 5">DSM 18334</strain>
    </source>
</reference>
<dbReference type="GO" id="GO:0000428">
    <property type="term" value="C:DNA-directed RNA polymerase complex"/>
    <property type="evidence" value="ECO:0007669"/>
    <property type="project" value="UniProtKB-KW"/>
</dbReference>
<evidence type="ECO:0000313" key="5">
    <source>
        <dbReference type="Proteomes" id="UP000029734"/>
    </source>
</evidence>
<sequence length="726" mass="78731">MDFKKLTLIAVLAVSQVAAAVPVFAQADTTTTNVTATSTESTPPPGVVVDPPGTTPLPSATPVPGTTTGPTVAPTTVPTTLPTTVPTPVLTPTPVIPPMVTTGGTQLILMMNSNKMYMNGTEYIANQPMTVKNGVSNVSIRAMVERVGLKYMYDFKTKETIITSGSNILRFKTNSKIYTVNGKAVTMKGPAYQFNNTFMVPLTSITAALGIPYTVDNVKKRVILTLSTKPVASFTVQPTEIFAGQTTVNYMTKSSSPSGAAIVNERWEGRQDVFEQPGSYVVSYYVMDANGQWSAPYYQTITVLKPNEAPVANFVTDKETYKIGELVNITNLSTDDGTAPLTTEWNGNALAYFYPGPVTIYLTVTDKQGLNSTIQKNITITDEVLYNQDDFNKLFMPVGATYSMDGSKIPTWSKVQYTAGSEATTLIRSNSPETVYSDGIVYRETAFGDTRFMVHHKNMTGKNVKMYVIATNTGLWPTTLTLKNSGFGGPLDIPTATGKKSVENYYQSLLFNRPFNNIILKPGESIPILTEISNVTMKPGQVVSLLSDVFSDYALQYDIVMIDANKNVLQSLPFLNFLDRDGVHNRGTYPNATRLIDVQDVLGLTPSRLLLGDKTDDPNLIGMDALTGTEASNSGNFGVIYKIKLNHVAPNTLITFNPRGGKYQGPMLVNGQIVQAPITGTIEAPNQSSVVHRTGEFEQTVEIVFSAASGSNLPVNLLFMPLPPKK</sequence>
<keyword evidence="2" id="KW-0732">Signal</keyword>
<dbReference type="Pfam" id="PF07833">
    <property type="entry name" value="Cu_amine_oxidN1"/>
    <property type="match status" value="1"/>
</dbReference>
<gene>
    <name evidence="4" type="ORF">PWYN_25995</name>
</gene>
<feature type="compositionally biased region" description="Low complexity" evidence="1">
    <location>
        <begin position="62"/>
        <end position="86"/>
    </location>
</feature>
<dbReference type="InterPro" id="IPR035986">
    <property type="entry name" value="PKD_dom_sf"/>
</dbReference>
<dbReference type="SUPFAM" id="SSF55383">
    <property type="entry name" value="Copper amine oxidase, domain N"/>
    <property type="match status" value="1"/>
</dbReference>
<dbReference type="RefSeq" id="WP_036657626.1">
    <property type="nucleotide sequence ID" value="NZ_JQCR01000003.1"/>
</dbReference>
<dbReference type="InterPro" id="IPR036582">
    <property type="entry name" value="Mao_N_sf"/>
</dbReference>
<keyword evidence="5" id="KW-1185">Reference proteome</keyword>
<feature type="region of interest" description="Disordered" evidence="1">
    <location>
        <begin position="33"/>
        <end position="86"/>
    </location>
</feature>
<name>A0A098M610_9BACL</name>
<dbReference type="InterPro" id="IPR013783">
    <property type="entry name" value="Ig-like_fold"/>
</dbReference>
<feature type="domain" description="Copper amine oxidase-like N-terminal" evidence="3">
    <location>
        <begin position="128"/>
        <end position="223"/>
    </location>
</feature>
<dbReference type="eggNOG" id="COG3291">
    <property type="taxonomic scope" value="Bacteria"/>
</dbReference>